<evidence type="ECO:0000256" key="3">
    <source>
        <dbReference type="ARBA" id="ARBA00023125"/>
    </source>
</evidence>
<dbReference type="InterPro" id="IPR007604">
    <property type="entry name" value="CP2"/>
</dbReference>
<dbReference type="InterPro" id="IPR040167">
    <property type="entry name" value="TF_CP2-like"/>
</dbReference>
<evidence type="ECO:0000256" key="5">
    <source>
        <dbReference type="ARBA" id="ARBA00023242"/>
    </source>
</evidence>
<sequence length="661" mass="76419">MNKNTLDGQQNINNFMTQIQECENQKLFSQKLSRQTQLDCISSKDQYPQQEYHNQHLGIYNNETMIGETNHQETNIYENGFKTDYGYYQNFAQTQYTNHGQQQIQDNLNFDQQALQNQNYYCSQQYPYQNIGQIQQFQNYGSLYDTSQNFYFNKYYKPIQESNPERLAGGHIPSMEIPKDQSSAIYHTDGEGYMNQDTLIPEMVTNNPIDSLLGVSLCKSVVNEQGLINNCEIGEEYNKFECALNAQTAITKCDEKYSLTYLNRGQQYMVLIQDKLKSNQELEISIILTFHEEQQRKRAKANWGFWLLQQQNPQNAFAIELDKSKSVGIVGSDQIHTFDRIVTRVHSNEFAKLCVKFNILSTDFSRTKGIKGIPLGVVVSIKAVNTNKIIVNMYCQIKLFRDKGAERKNKDDKKQLNKMLSRIPSRYSGKDGSKQLSMYIRPTRYTRLVPIKFDTESFGTVKDLLKGEIKVLKNPIITTKETLIEPIVPNSIPKQIIPNENNTVLPQTPNGYDGTHNDAGENKKIKISNEEDIPIGTKIITVYDKDFKAENFMVDGIDLNYIPKKIEKEYKLCLYMLFSNEKNYRAIYLENLSAKCLLEEVEKYLKKHNDITCKGMYRETKDGTLRICIDDIVVEKLLDGQDMVVFVEKVSNTECDIKLVF</sequence>
<evidence type="ECO:0000313" key="7">
    <source>
        <dbReference type="EMBL" id="PVU97224.1"/>
    </source>
</evidence>
<evidence type="ECO:0000256" key="1">
    <source>
        <dbReference type="ARBA" id="ARBA00004123"/>
    </source>
</evidence>
<dbReference type="AlphaFoldDB" id="A0A2T9YY55"/>
<keyword evidence="2" id="KW-0805">Transcription regulation</keyword>
<comment type="subcellular location">
    <subcellularLocation>
        <location evidence="1">Nucleus</location>
    </subcellularLocation>
</comment>
<organism evidence="7 8">
    <name type="scientific">Furculomyces boomerangus</name>
    <dbReference type="NCBI Taxonomy" id="61424"/>
    <lineage>
        <taxon>Eukaryota</taxon>
        <taxon>Fungi</taxon>
        <taxon>Fungi incertae sedis</taxon>
        <taxon>Zoopagomycota</taxon>
        <taxon>Kickxellomycotina</taxon>
        <taxon>Harpellomycetes</taxon>
        <taxon>Harpellales</taxon>
        <taxon>Harpellaceae</taxon>
        <taxon>Furculomyces</taxon>
    </lineage>
</organism>
<evidence type="ECO:0000259" key="6">
    <source>
        <dbReference type="PROSITE" id="PS51968"/>
    </source>
</evidence>
<feature type="domain" description="Grh/CP2 DB" evidence="6">
    <location>
        <begin position="236"/>
        <end position="462"/>
    </location>
</feature>
<dbReference type="EMBL" id="MBFT01000114">
    <property type="protein sequence ID" value="PVU97224.1"/>
    <property type="molecule type" value="Genomic_DNA"/>
</dbReference>
<dbReference type="Proteomes" id="UP000245699">
    <property type="component" value="Unassembled WGS sequence"/>
</dbReference>
<protein>
    <recommendedName>
        <fullName evidence="6">Grh/CP2 DB domain-containing protein</fullName>
    </recommendedName>
</protein>
<dbReference type="PANTHER" id="PTHR11037:SF20">
    <property type="entry name" value="PROTEIN GRAINYHEAD"/>
    <property type="match status" value="1"/>
</dbReference>
<name>A0A2T9YY55_9FUNG</name>
<dbReference type="GO" id="GO:0000978">
    <property type="term" value="F:RNA polymerase II cis-regulatory region sequence-specific DNA binding"/>
    <property type="evidence" value="ECO:0007669"/>
    <property type="project" value="TreeGrafter"/>
</dbReference>
<evidence type="ECO:0000313" key="8">
    <source>
        <dbReference type="Proteomes" id="UP000245699"/>
    </source>
</evidence>
<accession>A0A2T9YY55</accession>
<dbReference type="Pfam" id="PF25416">
    <property type="entry name" value="GRHL1_C"/>
    <property type="match status" value="1"/>
</dbReference>
<dbReference type="STRING" id="61424.A0A2T9YY55"/>
<evidence type="ECO:0000256" key="4">
    <source>
        <dbReference type="ARBA" id="ARBA00023163"/>
    </source>
</evidence>
<keyword evidence="5" id="KW-0539">Nucleus</keyword>
<proteinExistence type="predicted"/>
<dbReference type="PROSITE" id="PS51968">
    <property type="entry name" value="GRH_CP2_DB"/>
    <property type="match status" value="1"/>
</dbReference>
<dbReference type="GO" id="GO:0005634">
    <property type="term" value="C:nucleus"/>
    <property type="evidence" value="ECO:0007669"/>
    <property type="project" value="UniProtKB-SubCell"/>
</dbReference>
<dbReference type="InterPro" id="IPR057520">
    <property type="entry name" value="GRHL1/CP2_C"/>
</dbReference>
<evidence type="ECO:0000256" key="2">
    <source>
        <dbReference type="ARBA" id="ARBA00023015"/>
    </source>
</evidence>
<reference evidence="7 8" key="1">
    <citation type="journal article" date="2018" name="MBio">
        <title>Comparative Genomics Reveals the Core Gene Toolbox for the Fungus-Insect Symbiosis.</title>
        <authorList>
            <person name="Wang Y."/>
            <person name="Stata M."/>
            <person name="Wang W."/>
            <person name="Stajich J.E."/>
            <person name="White M.M."/>
            <person name="Moncalvo J.M."/>
        </authorList>
    </citation>
    <scope>NUCLEOTIDE SEQUENCE [LARGE SCALE GENOMIC DNA]</scope>
    <source>
        <strain evidence="7 8">AUS-77-4</strain>
    </source>
</reference>
<gene>
    <name evidence="7" type="ORF">BB559_002105</name>
</gene>
<keyword evidence="4" id="KW-0804">Transcription</keyword>
<dbReference type="OrthoDB" id="7680836at2759"/>
<comment type="caution">
    <text evidence="7">The sequence shown here is derived from an EMBL/GenBank/DDBJ whole genome shotgun (WGS) entry which is preliminary data.</text>
</comment>
<dbReference type="GO" id="GO:0001228">
    <property type="term" value="F:DNA-binding transcription activator activity, RNA polymerase II-specific"/>
    <property type="evidence" value="ECO:0007669"/>
    <property type="project" value="TreeGrafter"/>
</dbReference>
<dbReference type="PANTHER" id="PTHR11037">
    <property type="entry name" value="TRANSCRIPTION FACTOR CP2"/>
    <property type="match status" value="1"/>
</dbReference>
<dbReference type="Pfam" id="PF04516">
    <property type="entry name" value="CP2"/>
    <property type="match status" value="1"/>
</dbReference>
<keyword evidence="8" id="KW-1185">Reference proteome</keyword>
<keyword evidence="3" id="KW-0238">DNA-binding</keyword>